<evidence type="ECO:0000256" key="6">
    <source>
        <dbReference type="SAM" id="Phobius"/>
    </source>
</evidence>
<dbReference type="HOGENOM" id="CLU_004534_2_0_11"/>
<evidence type="ECO:0000256" key="5">
    <source>
        <dbReference type="SAM" id="MobiDB-lite"/>
    </source>
</evidence>
<organism evidence="8 9">
    <name type="scientific">Cryptobacterium curtum (strain ATCC 700683 / DSM 15641 / CCUG 43107 / 12-3)</name>
    <dbReference type="NCBI Taxonomy" id="469378"/>
    <lineage>
        <taxon>Bacteria</taxon>
        <taxon>Bacillati</taxon>
        <taxon>Actinomycetota</taxon>
        <taxon>Coriobacteriia</taxon>
        <taxon>Eggerthellales</taxon>
        <taxon>Eggerthellaceae</taxon>
        <taxon>Cryptobacterium</taxon>
    </lineage>
</organism>
<feature type="transmembrane region" description="Helical" evidence="6">
    <location>
        <begin position="626"/>
        <end position="644"/>
    </location>
</feature>
<dbReference type="STRING" id="469378.Ccur_11020"/>
<dbReference type="KEGG" id="ccu:Ccur_11020"/>
<feature type="compositionally biased region" description="Low complexity" evidence="5">
    <location>
        <begin position="934"/>
        <end position="943"/>
    </location>
</feature>
<feature type="transmembrane region" description="Helical" evidence="6">
    <location>
        <begin position="20"/>
        <end position="38"/>
    </location>
</feature>
<dbReference type="InterPro" id="IPR017500">
    <property type="entry name" value="Phage_infect_YhgE_N"/>
</dbReference>
<keyword evidence="3 6" id="KW-1133">Transmembrane helix</keyword>
<dbReference type="InterPro" id="IPR017501">
    <property type="entry name" value="Phage_infect_YhgE_C"/>
</dbReference>
<dbReference type="PANTHER" id="PTHR43077">
    <property type="entry name" value="TRANSPORT PERMEASE YVFS-RELATED"/>
    <property type="match status" value="1"/>
</dbReference>
<name>C7MPF3_CRYCD</name>
<evidence type="ECO:0000256" key="3">
    <source>
        <dbReference type="ARBA" id="ARBA00022989"/>
    </source>
</evidence>
<dbReference type="PANTHER" id="PTHR43077:SF10">
    <property type="entry name" value="TRANSPORT PERMEASE PROTEIN"/>
    <property type="match status" value="1"/>
</dbReference>
<feature type="domain" description="ABC-2 type transporter transmembrane" evidence="7">
    <location>
        <begin position="495"/>
        <end position="699"/>
    </location>
</feature>
<feature type="transmembrane region" description="Helical" evidence="6">
    <location>
        <begin position="527"/>
        <end position="545"/>
    </location>
</feature>
<keyword evidence="9" id="KW-1185">Reference proteome</keyword>
<comment type="subcellular location">
    <subcellularLocation>
        <location evidence="1">Membrane</location>
        <topology evidence="1">Multi-pass membrane protein</topology>
    </subcellularLocation>
</comment>
<feature type="compositionally biased region" description="Polar residues" evidence="5">
    <location>
        <begin position="924"/>
        <end position="933"/>
    </location>
</feature>
<protein>
    <submittedName>
        <fullName evidence="8">YhgE/Pip-like protein</fullName>
    </submittedName>
</protein>
<feature type="region of interest" description="Disordered" evidence="5">
    <location>
        <begin position="908"/>
        <end position="958"/>
    </location>
</feature>
<dbReference type="GO" id="GO:0016020">
    <property type="term" value="C:membrane"/>
    <property type="evidence" value="ECO:0007669"/>
    <property type="project" value="UniProtKB-SubCell"/>
</dbReference>
<feature type="transmembrane region" description="Helical" evidence="6">
    <location>
        <begin position="595"/>
        <end position="619"/>
    </location>
</feature>
<evidence type="ECO:0000256" key="2">
    <source>
        <dbReference type="ARBA" id="ARBA00022692"/>
    </source>
</evidence>
<feature type="transmembrane region" description="Helical" evidence="6">
    <location>
        <begin position="679"/>
        <end position="704"/>
    </location>
</feature>
<keyword evidence="4 6" id="KW-0472">Membrane</keyword>
<feature type="transmembrane region" description="Helical" evidence="6">
    <location>
        <begin position="566"/>
        <end position="589"/>
    </location>
</feature>
<feature type="transmembrane region" description="Helical" evidence="6">
    <location>
        <begin position="796"/>
        <end position="819"/>
    </location>
</feature>
<dbReference type="AlphaFoldDB" id="C7MPF3"/>
<dbReference type="NCBIfam" id="TIGR03061">
    <property type="entry name" value="pip_yhgE_Nterm"/>
    <property type="match status" value="1"/>
</dbReference>
<evidence type="ECO:0000256" key="4">
    <source>
        <dbReference type="ARBA" id="ARBA00023136"/>
    </source>
</evidence>
<sequence>MGTVLRIFQRDIVRLIKNPFALVVIVAMSVLPALYAWYCIEANWDPYEHTNGLHIAVANEDVPTTVEGMGSVDVGGQIVDQLSQNSQFSWEFVSKGEAIDGVKSGRYYAAFVIPSSLSADFTSALSGDRHEPHIDYYVNEKYSSTAVKVTDAGSTAIERQVEEAFSKAVSEALIGLLKDRAGDIESQIDTADGRLSQTVTGANEQVAQIIDTLQDVSQSIDSWSHVVDNAQETLDVLETAVPQASTSIDDAARVLSQVRTSSDGFSSSLAGTLTQSGALIGSTSSQVNSQVNDAVGRIMVAKADVDSVLTRLQGVIAQNDQIISQLQDAAAALPAGSAKTTALNTIARLQSHNDTLRQHVNNLSNVSTSLGRATLAAQNLSNAMNTTVQTGAQSIMVTGTALAASASRIGGSLDSLVLSMGGLSGAVSGLGPQVEEISSLLSQAQGVFSQVQASLSNTESSLGAVQKHVDDTVDDIRAIASALEADQLSVVLGLDVTSIGEFMSSPVTLDTEVLYPVEHYGAAVAPFYTNLAIWVGCFMLIAILKMEVDRKGFESMTAVQAYMARWLLFVLVSLVQAAIICIGDVALGIGCVDPISFVIAGLVTSFAFVNVVFMLGITLKHIGKALAVLLLIMQIPGSSGMYPIEMMPSFFQQVHPLLPFTYGISAMREAIGGMYGGAYAANIVVLLLIAAVSLLIGLFVRPYVLNLNVLFDKRLRETTYMVNDDQGLREPRYRVRNVVRALLDNDEYRSVLLGRATRFNRRYPSIAQISRISIIVLPLVALVIMCQFSLGPNGKVLMIVGFVTLVVLLGWALVLIEYFHDYLNNQVRMVAHSGEDLMADVMGHTPLRHKDFSANHAENVRAVLSRLREVPQKNAATEELSSGEVLNDVSSDIPSKALNGASDAVLDGAASDASDETFHKVPNGISSDTAETPSDSTSDGASKTSDDASDASIDKEKR</sequence>
<evidence type="ECO:0000259" key="7">
    <source>
        <dbReference type="Pfam" id="PF12698"/>
    </source>
</evidence>
<dbReference type="Proteomes" id="UP000000954">
    <property type="component" value="Chromosome"/>
</dbReference>
<dbReference type="RefSeq" id="WP_015778656.1">
    <property type="nucleotide sequence ID" value="NC_013170.1"/>
</dbReference>
<dbReference type="eggNOG" id="COG1511">
    <property type="taxonomic scope" value="Bacteria"/>
</dbReference>
<dbReference type="InterPro" id="IPR013525">
    <property type="entry name" value="ABC2_TM"/>
</dbReference>
<dbReference type="GO" id="GO:0140359">
    <property type="term" value="F:ABC-type transporter activity"/>
    <property type="evidence" value="ECO:0007669"/>
    <property type="project" value="InterPro"/>
</dbReference>
<dbReference type="OrthoDB" id="9811483at2"/>
<keyword evidence="2 6" id="KW-0812">Transmembrane</keyword>
<feature type="transmembrane region" description="Helical" evidence="6">
    <location>
        <begin position="769"/>
        <end position="790"/>
    </location>
</feature>
<evidence type="ECO:0000313" key="9">
    <source>
        <dbReference type="Proteomes" id="UP000000954"/>
    </source>
</evidence>
<dbReference type="Pfam" id="PF12698">
    <property type="entry name" value="ABC2_membrane_3"/>
    <property type="match status" value="1"/>
</dbReference>
<dbReference type="EMBL" id="CP001682">
    <property type="protein sequence ID" value="ACU94793.1"/>
    <property type="molecule type" value="Genomic_DNA"/>
</dbReference>
<evidence type="ECO:0000256" key="1">
    <source>
        <dbReference type="ARBA" id="ARBA00004141"/>
    </source>
</evidence>
<dbReference type="InterPro" id="IPR051328">
    <property type="entry name" value="T7SS_ABC-Transporter"/>
</dbReference>
<reference evidence="8 9" key="1">
    <citation type="journal article" date="2009" name="Stand. Genomic Sci.">
        <title>Complete genome sequence of Cryptobacterium curtum type strain (12-3).</title>
        <authorList>
            <person name="Mavrommatis K."/>
            <person name="Pukall R."/>
            <person name="Rohde C."/>
            <person name="Chen F."/>
            <person name="Sims D."/>
            <person name="Brettin T."/>
            <person name="Kuske C."/>
            <person name="Detter J.C."/>
            <person name="Han C."/>
            <person name="Lapidus A."/>
            <person name="Copeland A."/>
            <person name="Glavina Del Rio T."/>
            <person name="Nolan M."/>
            <person name="Lucas S."/>
            <person name="Tice H."/>
            <person name="Cheng J.F."/>
            <person name="Bruce D."/>
            <person name="Goodwin L."/>
            <person name="Pitluck S."/>
            <person name="Ovchinnikova G."/>
            <person name="Pati A."/>
            <person name="Ivanova N."/>
            <person name="Chen A."/>
            <person name="Palaniappan K."/>
            <person name="Chain P."/>
            <person name="D'haeseleer P."/>
            <person name="Goker M."/>
            <person name="Bristow J."/>
            <person name="Eisen J.A."/>
            <person name="Markowitz V."/>
            <person name="Hugenholtz P."/>
            <person name="Rohde M."/>
            <person name="Klenk H.P."/>
            <person name="Kyrpides N.C."/>
        </authorList>
    </citation>
    <scope>NUCLEOTIDE SEQUENCE [LARGE SCALE GENOMIC DNA]</scope>
    <source>
        <strain evidence="9">ATCC 700683 / DSM 15641 / 12-3</strain>
    </source>
</reference>
<dbReference type="Gene3D" id="3.40.1710.10">
    <property type="entry name" value="abc type-2 transporter like domain"/>
    <property type="match status" value="1"/>
</dbReference>
<gene>
    <name evidence="8" type="ordered locus">Ccur_11020</name>
</gene>
<evidence type="ECO:0000313" key="8">
    <source>
        <dbReference type="EMBL" id="ACU94793.1"/>
    </source>
</evidence>
<proteinExistence type="predicted"/>
<dbReference type="NCBIfam" id="TIGR03062">
    <property type="entry name" value="pip_yhgE_Cterm"/>
    <property type="match status" value="1"/>
</dbReference>
<accession>C7MPF3</accession>